<keyword evidence="2 7" id="KW-0812">Transmembrane</keyword>
<evidence type="ECO:0000259" key="8">
    <source>
        <dbReference type="Pfam" id="PF20684"/>
    </source>
</evidence>
<proteinExistence type="inferred from homology"/>
<evidence type="ECO:0000313" key="9">
    <source>
        <dbReference type="EMBL" id="EKD14631.1"/>
    </source>
</evidence>
<evidence type="ECO:0000256" key="1">
    <source>
        <dbReference type="ARBA" id="ARBA00004141"/>
    </source>
</evidence>
<dbReference type="KEGG" id="mbe:MBM_07352"/>
<accession>K1WNY7</accession>
<gene>
    <name evidence="9" type="ORF">MBM_07352</name>
</gene>
<dbReference type="OMA" id="PLAYNWD"/>
<evidence type="ECO:0000256" key="3">
    <source>
        <dbReference type="ARBA" id="ARBA00022989"/>
    </source>
</evidence>
<reference evidence="9 10" key="1">
    <citation type="journal article" date="2012" name="BMC Genomics">
        <title>Sequencing the genome of Marssonina brunnea reveals fungus-poplar co-evolution.</title>
        <authorList>
            <person name="Zhu S."/>
            <person name="Cao Y.-Z."/>
            <person name="Jiang C."/>
            <person name="Tan B.-Y."/>
            <person name="Wang Z."/>
            <person name="Feng S."/>
            <person name="Zhang L."/>
            <person name="Su X.-H."/>
            <person name="Brejova B."/>
            <person name="Vinar T."/>
            <person name="Xu M."/>
            <person name="Wang M.-X."/>
            <person name="Zhang S.-G."/>
            <person name="Huang M.-R."/>
            <person name="Wu R."/>
            <person name="Zhou Y."/>
        </authorList>
    </citation>
    <scope>NUCLEOTIDE SEQUENCE [LARGE SCALE GENOMIC DNA]</scope>
    <source>
        <strain evidence="9 10">MB_m1</strain>
    </source>
</reference>
<feature type="compositionally biased region" description="Basic and acidic residues" evidence="6">
    <location>
        <begin position="359"/>
        <end position="370"/>
    </location>
</feature>
<dbReference type="PANTHER" id="PTHR33048">
    <property type="entry name" value="PTH11-LIKE INTEGRAL MEMBRANE PROTEIN (AFU_ORTHOLOGUE AFUA_5G11245)"/>
    <property type="match status" value="1"/>
</dbReference>
<feature type="region of interest" description="Disordered" evidence="6">
    <location>
        <begin position="348"/>
        <end position="370"/>
    </location>
</feature>
<dbReference type="AlphaFoldDB" id="K1WNY7"/>
<feature type="domain" description="Rhodopsin" evidence="8">
    <location>
        <begin position="30"/>
        <end position="285"/>
    </location>
</feature>
<feature type="transmembrane region" description="Helical" evidence="7">
    <location>
        <begin position="188"/>
        <end position="213"/>
    </location>
</feature>
<keyword evidence="3 7" id="KW-1133">Transmembrane helix</keyword>
<feature type="transmembrane region" description="Helical" evidence="7">
    <location>
        <begin position="14"/>
        <end position="32"/>
    </location>
</feature>
<comment type="similarity">
    <text evidence="5">Belongs to the SAT4 family.</text>
</comment>
<evidence type="ECO:0000256" key="5">
    <source>
        <dbReference type="ARBA" id="ARBA00038359"/>
    </source>
</evidence>
<dbReference type="HOGENOM" id="CLU_028200_0_1_1"/>
<evidence type="ECO:0000256" key="4">
    <source>
        <dbReference type="ARBA" id="ARBA00023136"/>
    </source>
</evidence>
<dbReference type="GO" id="GO:0016020">
    <property type="term" value="C:membrane"/>
    <property type="evidence" value="ECO:0007669"/>
    <property type="project" value="UniProtKB-SubCell"/>
</dbReference>
<protein>
    <submittedName>
        <fullName evidence="9">Integral membrane protein</fullName>
    </submittedName>
</protein>
<dbReference type="EMBL" id="JH921445">
    <property type="protein sequence ID" value="EKD14631.1"/>
    <property type="molecule type" value="Genomic_DNA"/>
</dbReference>
<dbReference type="eggNOG" id="ENOG502SM41">
    <property type="taxonomic scope" value="Eukaryota"/>
</dbReference>
<sequence>MAYDLSVAKARDPLITIAVFIVIAIVTCLVRLQSRKMRSVSLGLDDYLMLGALFCLFISIGIQIACVIAGGVGRHIAEVDHLDVVKTLKASYAPPSPPRIAPLTPQKLILPFGALYGVTLCLIKCSIISFYSRIFGASKSFRISALVAVGILIAWALSVILETFLLCRPLSFNWDQTLANGVCGDRNAVYVTAGAVNVVTDFMVMALPVPHILTLQLHWRRKAELILMFSLGIFITIISVIRIKSLQVISFADPTYTLPMGLLWTTLEPCLCIINANMPMVRTYVVAVAPKMLGSTADQTTRIQTPTIGGSNVGLIGGSGRPSPSERIGDDRLGYVDSEMGVKMGNVGTESQVQGSRGWKVEENESESHLTKGDRIMVEKSVHVEST</sequence>
<dbReference type="PANTHER" id="PTHR33048:SF161">
    <property type="entry name" value="INTEGRAL MEMBRANE PROTEIN"/>
    <property type="match status" value="1"/>
</dbReference>
<comment type="subcellular location">
    <subcellularLocation>
        <location evidence="1">Membrane</location>
        <topology evidence="1">Multi-pass membrane protein</topology>
    </subcellularLocation>
</comment>
<keyword evidence="4 7" id="KW-0472">Membrane</keyword>
<name>K1WNY7_MARBU</name>
<evidence type="ECO:0000256" key="7">
    <source>
        <dbReference type="SAM" id="Phobius"/>
    </source>
</evidence>
<feature type="transmembrane region" description="Helical" evidence="7">
    <location>
        <begin position="44"/>
        <end position="72"/>
    </location>
</feature>
<feature type="transmembrane region" description="Helical" evidence="7">
    <location>
        <begin position="225"/>
        <end position="243"/>
    </location>
</feature>
<feature type="transmembrane region" description="Helical" evidence="7">
    <location>
        <begin position="108"/>
        <end position="131"/>
    </location>
</feature>
<dbReference type="InParanoid" id="K1WNY7"/>
<dbReference type="InterPro" id="IPR052337">
    <property type="entry name" value="SAT4-like"/>
</dbReference>
<dbReference type="Proteomes" id="UP000006753">
    <property type="component" value="Unassembled WGS sequence"/>
</dbReference>
<feature type="transmembrane region" description="Helical" evidence="7">
    <location>
        <begin position="143"/>
        <end position="166"/>
    </location>
</feature>
<dbReference type="InterPro" id="IPR049326">
    <property type="entry name" value="Rhodopsin_dom_fungi"/>
</dbReference>
<evidence type="ECO:0000313" key="10">
    <source>
        <dbReference type="Proteomes" id="UP000006753"/>
    </source>
</evidence>
<evidence type="ECO:0000256" key="6">
    <source>
        <dbReference type="SAM" id="MobiDB-lite"/>
    </source>
</evidence>
<dbReference type="Pfam" id="PF20684">
    <property type="entry name" value="Fung_rhodopsin"/>
    <property type="match status" value="1"/>
</dbReference>
<organism evidence="9 10">
    <name type="scientific">Marssonina brunnea f. sp. multigermtubi (strain MB_m1)</name>
    <name type="common">Marssonina leaf spot fungus</name>
    <dbReference type="NCBI Taxonomy" id="1072389"/>
    <lineage>
        <taxon>Eukaryota</taxon>
        <taxon>Fungi</taxon>
        <taxon>Dikarya</taxon>
        <taxon>Ascomycota</taxon>
        <taxon>Pezizomycotina</taxon>
        <taxon>Leotiomycetes</taxon>
        <taxon>Helotiales</taxon>
        <taxon>Drepanopezizaceae</taxon>
        <taxon>Drepanopeziza</taxon>
    </lineage>
</organism>
<keyword evidence="10" id="KW-1185">Reference proteome</keyword>
<dbReference type="OrthoDB" id="5273647at2759"/>
<evidence type="ECO:0000256" key="2">
    <source>
        <dbReference type="ARBA" id="ARBA00022692"/>
    </source>
</evidence>